<evidence type="ECO:0000313" key="3">
    <source>
        <dbReference type="Proteomes" id="UP000722989"/>
    </source>
</evidence>
<dbReference type="EMBL" id="JAATVY010000007">
    <property type="protein sequence ID" value="NJC70665.1"/>
    <property type="molecule type" value="Genomic_DNA"/>
</dbReference>
<gene>
    <name evidence="2" type="ORF">HC031_13215</name>
</gene>
<dbReference type="Proteomes" id="UP000722989">
    <property type="component" value="Unassembled WGS sequence"/>
</dbReference>
<protein>
    <recommendedName>
        <fullName evidence="1">ApeI dehydratase-like domain-containing protein</fullName>
    </recommendedName>
</protein>
<comment type="caution">
    <text evidence="2">The sequence shown here is derived from an EMBL/GenBank/DDBJ whole genome shotgun (WGS) entry which is preliminary data.</text>
</comment>
<organism evidence="2 3">
    <name type="scientific">Planosporangium thailandense</name>
    <dbReference type="NCBI Taxonomy" id="765197"/>
    <lineage>
        <taxon>Bacteria</taxon>
        <taxon>Bacillati</taxon>
        <taxon>Actinomycetota</taxon>
        <taxon>Actinomycetes</taxon>
        <taxon>Micromonosporales</taxon>
        <taxon>Micromonosporaceae</taxon>
        <taxon>Planosporangium</taxon>
    </lineage>
</organism>
<dbReference type="Gene3D" id="3.10.129.10">
    <property type="entry name" value="Hotdog Thioesterase"/>
    <property type="match status" value="1"/>
</dbReference>
<dbReference type="Pfam" id="PF22818">
    <property type="entry name" value="ApeI-like"/>
    <property type="match status" value="1"/>
</dbReference>
<proteinExistence type="predicted"/>
<dbReference type="InterPro" id="IPR029069">
    <property type="entry name" value="HotDog_dom_sf"/>
</dbReference>
<feature type="domain" description="ApeI dehydratase-like" evidence="1">
    <location>
        <begin position="32"/>
        <end position="108"/>
    </location>
</feature>
<dbReference type="SUPFAM" id="SSF54637">
    <property type="entry name" value="Thioesterase/thiol ester dehydrase-isomerase"/>
    <property type="match status" value="1"/>
</dbReference>
<reference evidence="2 3" key="1">
    <citation type="submission" date="2020-03" db="EMBL/GenBank/DDBJ databases">
        <title>WGS of the type strain of Planosporangium spp.</title>
        <authorList>
            <person name="Thawai C."/>
        </authorList>
    </citation>
    <scope>NUCLEOTIDE SEQUENCE [LARGE SCALE GENOMIC DNA]</scope>
    <source>
        <strain evidence="2 3">TBRC 5610</strain>
    </source>
</reference>
<accession>A0ABX0XXA6</accession>
<name>A0ABX0XXA6_9ACTN</name>
<dbReference type="RefSeq" id="WP_167925564.1">
    <property type="nucleotide sequence ID" value="NZ_JAATVY010000007.1"/>
</dbReference>
<keyword evidence="3" id="KW-1185">Reference proteome</keyword>
<dbReference type="InterPro" id="IPR054545">
    <property type="entry name" value="ApeI-like"/>
</dbReference>
<evidence type="ECO:0000313" key="2">
    <source>
        <dbReference type="EMBL" id="NJC70665.1"/>
    </source>
</evidence>
<sequence length="137" mass="14574">MPTVVSPVRAPVHVLAEAVADPTTGAAPRSVTSLVLETQEPVFRGHYPGFPIFPGVCLIECVHRSCLTTAPGTPRAVLTLAAVESTRFLGAVFPGDRIVIESTWTAISDGWRVTARIRGDRGDVAAVRLRYHTGEAG</sequence>
<evidence type="ECO:0000259" key="1">
    <source>
        <dbReference type="Pfam" id="PF22818"/>
    </source>
</evidence>